<proteinExistence type="predicted"/>
<dbReference type="PANTHER" id="PTHR38134">
    <property type="entry name" value="SLR1395 PROTEIN"/>
    <property type="match status" value="1"/>
</dbReference>
<gene>
    <name evidence="1" type="ordered locus">Ping_0092</name>
</gene>
<dbReference type="PANTHER" id="PTHR38134:SF2">
    <property type="entry name" value="GALACTOKINASE"/>
    <property type="match status" value="1"/>
</dbReference>
<dbReference type="RefSeq" id="WP_011768525.1">
    <property type="nucleotide sequence ID" value="NC_008709.1"/>
</dbReference>
<organism evidence="1 2">
    <name type="scientific">Psychromonas ingrahamii (strain DSM 17664 / CCUG 51855 / 37)</name>
    <dbReference type="NCBI Taxonomy" id="357804"/>
    <lineage>
        <taxon>Bacteria</taxon>
        <taxon>Pseudomonadati</taxon>
        <taxon>Pseudomonadota</taxon>
        <taxon>Gammaproteobacteria</taxon>
        <taxon>Alteromonadales</taxon>
        <taxon>Psychromonadaceae</taxon>
        <taxon>Psychromonas</taxon>
    </lineage>
</organism>
<evidence type="ECO:0008006" key="3">
    <source>
        <dbReference type="Google" id="ProtNLM"/>
    </source>
</evidence>
<sequence>MHLCFSITAHGFGHAAISCAVINQVKEKYPNIKITVLSLVSRVYLQSRLTCEFELIPLGNDFGMLMVSPVEVDVQASALKYLSLYDNWQKAVEQEKLILEQIKPDCLISNISPVSLDAAMQLNIPTASVAPFNWAQIYQAYCLKPEQPEINKAKSIFDKMVSIYEKVDFIYKPLPSVPFTKEKEIQVASICDHPPLPSVPLLQKLPAGTDKIGLVALGGLPMRLDLENWPHITGWHWLVDQNAGQLRDDMSQLTELPFSFLQLLSCSDLILTKPGYGTYCEIAAIAKYQKVRVISIERPDWPETPFLNQFLSARVPFVEIKLSQLSNDSLTTVIKQLDRLDYPRIQACEDGAVQLVIHLLGQLNNG</sequence>
<dbReference type="InterPro" id="IPR053205">
    <property type="entry name" value="GHMP_kinase_L-arabinokinase"/>
</dbReference>
<accession>A1SR51</accession>
<keyword evidence="2" id="KW-1185">Reference proteome</keyword>
<evidence type="ECO:0000313" key="2">
    <source>
        <dbReference type="Proteomes" id="UP000000639"/>
    </source>
</evidence>
<dbReference type="AlphaFoldDB" id="A1SR51"/>
<reference evidence="1 2" key="1">
    <citation type="submission" date="2007-01" db="EMBL/GenBank/DDBJ databases">
        <title>Complete sequence of Psychromonas ingrahamii 37.</title>
        <authorList>
            <consortium name="US DOE Joint Genome Institute"/>
            <person name="Copeland A."/>
            <person name="Lucas S."/>
            <person name="Lapidus A."/>
            <person name="Barry K."/>
            <person name="Detter J.C."/>
            <person name="Glavina del Rio T."/>
            <person name="Hammon N."/>
            <person name="Israni S."/>
            <person name="Dalin E."/>
            <person name="Tice H."/>
            <person name="Pitluck S."/>
            <person name="Thompson L.S."/>
            <person name="Brettin T."/>
            <person name="Bruce D."/>
            <person name="Han C."/>
            <person name="Tapia R."/>
            <person name="Schmutz J."/>
            <person name="Larimer F."/>
            <person name="Land M."/>
            <person name="Hauser L."/>
            <person name="Kyrpides N."/>
            <person name="Ivanova N."/>
            <person name="Staley J."/>
            <person name="Richardson P."/>
        </authorList>
    </citation>
    <scope>NUCLEOTIDE SEQUENCE [LARGE SCALE GENOMIC DNA]</scope>
    <source>
        <strain evidence="1 2">37</strain>
    </source>
</reference>
<evidence type="ECO:0000313" key="1">
    <source>
        <dbReference type="EMBL" id="ABM01966.1"/>
    </source>
</evidence>
<dbReference type="EMBL" id="CP000510">
    <property type="protein sequence ID" value="ABM01966.1"/>
    <property type="molecule type" value="Genomic_DNA"/>
</dbReference>
<dbReference type="KEGG" id="pin:Ping_0092"/>
<dbReference type="HOGENOM" id="CLU_044082_1_0_6"/>
<dbReference type="Proteomes" id="UP000000639">
    <property type="component" value="Chromosome"/>
</dbReference>
<dbReference type="eggNOG" id="COG1819">
    <property type="taxonomic scope" value="Bacteria"/>
</dbReference>
<name>A1SR51_PSYIN</name>
<dbReference type="STRING" id="357804.Ping_0092"/>
<protein>
    <recommendedName>
        <fullName evidence="3">Glycosyl transferase family 28 C-terminal domain-containing protein</fullName>
    </recommendedName>
</protein>